<accession>A0A8X6VNH5</accession>
<name>A0A8X6VNH5_TRICX</name>
<evidence type="ECO:0000313" key="2">
    <source>
        <dbReference type="Proteomes" id="UP000887159"/>
    </source>
</evidence>
<comment type="caution">
    <text evidence="1">The sequence shown here is derived from an EMBL/GenBank/DDBJ whole genome shotgun (WGS) entry which is preliminary data.</text>
</comment>
<dbReference type="EMBL" id="BMAU01021332">
    <property type="protein sequence ID" value="GFY14948.1"/>
    <property type="molecule type" value="Genomic_DNA"/>
</dbReference>
<dbReference type="PANTHER" id="PTHR45913">
    <property type="entry name" value="EPM2A-INTERACTING PROTEIN 1"/>
    <property type="match status" value="1"/>
</dbReference>
<protein>
    <submittedName>
        <fullName evidence="1">General transcription factor II-I repeat domain-containing protein 2A</fullName>
    </submittedName>
</protein>
<dbReference type="AlphaFoldDB" id="A0A8X6VNH5"/>
<sequence length="134" mass="15958">MATEKKQRKTENENREFKFEWTEDFAFIQNLNGFKTCLICKEKFAHNKKPNLERRFTRKHASFRTKYPTRDVRKKAVEELQKCQESSNSVFNKWMQSSSIINMASFAFSQEISKRGKPYTDGEFMKNCFINASE</sequence>
<dbReference type="PANTHER" id="PTHR45913:SF10">
    <property type="entry name" value="DUF4371 DOMAIN-CONTAINING PROTEIN"/>
    <property type="match status" value="1"/>
</dbReference>
<dbReference type="Proteomes" id="UP000887159">
    <property type="component" value="Unassembled WGS sequence"/>
</dbReference>
<reference evidence="1" key="1">
    <citation type="submission" date="2020-08" db="EMBL/GenBank/DDBJ databases">
        <title>Multicomponent nature underlies the extraordinary mechanical properties of spider dragline silk.</title>
        <authorList>
            <person name="Kono N."/>
            <person name="Nakamura H."/>
            <person name="Mori M."/>
            <person name="Yoshida Y."/>
            <person name="Ohtoshi R."/>
            <person name="Malay A.D."/>
            <person name="Moran D.A.P."/>
            <person name="Tomita M."/>
            <person name="Numata K."/>
            <person name="Arakawa K."/>
        </authorList>
    </citation>
    <scope>NUCLEOTIDE SEQUENCE</scope>
</reference>
<keyword evidence="2" id="KW-1185">Reference proteome</keyword>
<gene>
    <name evidence="1" type="primary">GTF2IRD2_65</name>
    <name evidence="1" type="ORF">TNCV_234981</name>
</gene>
<proteinExistence type="predicted"/>
<organism evidence="1 2">
    <name type="scientific">Trichonephila clavipes</name>
    <name type="common">Golden silk orbweaver</name>
    <name type="synonym">Nephila clavipes</name>
    <dbReference type="NCBI Taxonomy" id="2585209"/>
    <lineage>
        <taxon>Eukaryota</taxon>
        <taxon>Metazoa</taxon>
        <taxon>Ecdysozoa</taxon>
        <taxon>Arthropoda</taxon>
        <taxon>Chelicerata</taxon>
        <taxon>Arachnida</taxon>
        <taxon>Araneae</taxon>
        <taxon>Araneomorphae</taxon>
        <taxon>Entelegynae</taxon>
        <taxon>Araneoidea</taxon>
        <taxon>Nephilidae</taxon>
        <taxon>Trichonephila</taxon>
    </lineage>
</organism>
<evidence type="ECO:0000313" key="1">
    <source>
        <dbReference type="EMBL" id="GFY14948.1"/>
    </source>
</evidence>